<feature type="compositionally biased region" description="Gly residues" evidence="9">
    <location>
        <begin position="27"/>
        <end position="41"/>
    </location>
</feature>
<dbReference type="Pfam" id="PF05739">
    <property type="entry name" value="SNARE"/>
    <property type="match status" value="1"/>
</dbReference>
<dbReference type="GO" id="GO:0048278">
    <property type="term" value="P:vesicle docking"/>
    <property type="evidence" value="ECO:0007669"/>
    <property type="project" value="TreeGrafter"/>
</dbReference>
<dbReference type="GO" id="GO:0008270">
    <property type="term" value="F:zinc ion binding"/>
    <property type="evidence" value="ECO:0007669"/>
    <property type="project" value="UniProtKB-KW"/>
</dbReference>
<feature type="region of interest" description="Disordered" evidence="9">
    <location>
        <begin position="1"/>
        <end position="50"/>
    </location>
</feature>
<keyword evidence="5" id="KW-0863">Zinc-finger</keyword>
<organism evidence="12 13">
    <name type="scientific">Mycena indigotica</name>
    <dbReference type="NCBI Taxonomy" id="2126181"/>
    <lineage>
        <taxon>Eukaryota</taxon>
        <taxon>Fungi</taxon>
        <taxon>Dikarya</taxon>
        <taxon>Basidiomycota</taxon>
        <taxon>Agaricomycotina</taxon>
        <taxon>Agaricomycetes</taxon>
        <taxon>Agaricomycetidae</taxon>
        <taxon>Agaricales</taxon>
        <taxon>Marasmiineae</taxon>
        <taxon>Mycenaceae</taxon>
        <taxon>Mycena</taxon>
    </lineage>
</organism>
<protein>
    <submittedName>
        <fullName evidence="12">Aspartate aminotransferase</fullName>
    </submittedName>
</protein>
<dbReference type="Pfam" id="PF01428">
    <property type="entry name" value="zf-AN1"/>
    <property type="match status" value="1"/>
</dbReference>
<keyword evidence="12" id="KW-0032">Aminotransferase</keyword>
<dbReference type="GO" id="GO:0000149">
    <property type="term" value="F:SNARE binding"/>
    <property type="evidence" value="ECO:0007669"/>
    <property type="project" value="TreeGrafter"/>
</dbReference>
<comment type="similarity">
    <text evidence="2">Belongs to the syntaxin family.</text>
</comment>
<dbReference type="Gene3D" id="4.10.1110.10">
    <property type="entry name" value="AN1-like Zinc finger"/>
    <property type="match status" value="1"/>
</dbReference>
<evidence type="ECO:0000256" key="4">
    <source>
        <dbReference type="ARBA" id="ARBA00022723"/>
    </source>
</evidence>
<gene>
    <name evidence="12" type="ORF">MIND_01040800</name>
</gene>
<dbReference type="InterPro" id="IPR035896">
    <property type="entry name" value="AN1-like_Znf"/>
</dbReference>
<evidence type="ECO:0000256" key="1">
    <source>
        <dbReference type="ARBA" id="ARBA00004211"/>
    </source>
</evidence>
<keyword evidence="13" id="KW-1185">Reference proteome</keyword>
<dbReference type="GO" id="GO:0005484">
    <property type="term" value="F:SNAP receptor activity"/>
    <property type="evidence" value="ECO:0007669"/>
    <property type="project" value="TreeGrafter"/>
</dbReference>
<evidence type="ECO:0000256" key="2">
    <source>
        <dbReference type="ARBA" id="ARBA00009063"/>
    </source>
</evidence>
<evidence type="ECO:0000256" key="8">
    <source>
        <dbReference type="ARBA" id="ARBA00023136"/>
    </source>
</evidence>
<dbReference type="GO" id="GO:0005886">
    <property type="term" value="C:plasma membrane"/>
    <property type="evidence" value="ECO:0007669"/>
    <property type="project" value="TreeGrafter"/>
</dbReference>
<evidence type="ECO:0000313" key="13">
    <source>
        <dbReference type="Proteomes" id="UP000636479"/>
    </source>
</evidence>
<evidence type="ECO:0000256" key="10">
    <source>
        <dbReference type="SAM" id="Phobius"/>
    </source>
</evidence>
<evidence type="ECO:0000256" key="9">
    <source>
        <dbReference type="SAM" id="MobiDB-lite"/>
    </source>
</evidence>
<proteinExistence type="inferred from homology"/>
<dbReference type="RefSeq" id="XP_037216390.1">
    <property type="nucleotide sequence ID" value="XM_037366996.1"/>
</dbReference>
<keyword evidence="7 10" id="KW-1133">Transmembrane helix</keyword>
<dbReference type="GO" id="GO:0031201">
    <property type="term" value="C:SNARE complex"/>
    <property type="evidence" value="ECO:0007669"/>
    <property type="project" value="TreeGrafter"/>
</dbReference>
<dbReference type="InterPro" id="IPR000727">
    <property type="entry name" value="T_SNARE_dom"/>
</dbReference>
<keyword evidence="3 10" id="KW-0812">Transmembrane</keyword>
<evidence type="ECO:0000313" key="12">
    <source>
        <dbReference type="EMBL" id="KAF7295027.1"/>
    </source>
</evidence>
<comment type="caution">
    <text evidence="12">The sequence shown here is derived from an EMBL/GenBank/DDBJ whole genome shotgun (WGS) entry which is preliminary data.</text>
</comment>
<evidence type="ECO:0000256" key="3">
    <source>
        <dbReference type="ARBA" id="ARBA00022692"/>
    </source>
</evidence>
<dbReference type="InterPro" id="IPR045242">
    <property type="entry name" value="Syntaxin"/>
</dbReference>
<dbReference type="PANTHER" id="PTHR19957:SF307">
    <property type="entry name" value="PROTEIN SSO1-RELATED"/>
    <property type="match status" value="1"/>
</dbReference>
<dbReference type="InterPro" id="IPR000058">
    <property type="entry name" value="Znf_AN1"/>
</dbReference>
<dbReference type="InterPro" id="IPR010989">
    <property type="entry name" value="SNARE"/>
</dbReference>
<dbReference type="Gene3D" id="1.20.58.70">
    <property type="match status" value="1"/>
</dbReference>
<accession>A0A8H6S9U9</accession>
<dbReference type="SMART" id="SM00154">
    <property type="entry name" value="ZnF_AN1"/>
    <property type="match status" value="1"/>
</dbReference>
<reference evidence="12" key="1">
    <citation type="submission" date="2020-05" db="EMBL/GenBank/DDBJ databases">
        <title>Mycena genomes resolve the evolution of fungal bioluminescence.</title>
        <authorList>
            <person name="Tsai I.J."/>
        </authorList>
    </citation>
    <scope>NUCLEOTIDE SEQUENCE</scope>
    <source>
        <strain evidence="12">171206Taipei</strain>
    </source>
</reference>
<dbReference type="Pfam" id="PF00804">
    <property type="entry name" value="Syntaxin"/>
    <property type="match status" value="1"/>
</dbReference>
<evidence type="ECO:0000256" key="5">
    <source>
        <dbReference type="ARBA" id="ARBA00022771"/>
    </source>
</evidence>
<keyword evidence="8 10" id="KW-0472">Membrane</keyword>
<keyword evidence="4" id="KW-0479">Metal-binding</keyword>
<dbReference type="GO" id="GO:0012505">
    <property type="term" value="C:endomembrane system"/>
    <property type="evidence" value="ECO:0007669"/>
    <property type="project" value="TreeGrafter"/>
</dbReference>
<sequence>MARDRLAAMRAQQGGNTGSNSYPTQASGGGGGGGGAGGGGYQSRRAPNPYAQQDDRAYEMSDVRDNSAQSYGTPMNATSGGDSMSAFYTEARLFPLFRTVSAHSTITFNALATFIHGRLTTLMTMRLNVMLPLWMTLSKKPAPSVLLSSAASRHWRNKVVLVVMGKFASNRRVFQLSPYSLPLNVSKTALVKSKFVEAIQTYQTVEQQYRTKYKQRMERQFKIVKPDASPEEVRAVVNDDSGGQIFSQALLNSNRYGESRAAYREVQERHEDIKRIERTLGELAQLFNDMSVLVEQQEETINVIETQAAAVEKDTEAGLQYTEKAVESARGARRKRWICFWICLVLLIIIGVVVGIVVKNQVDNSKKNVTGLTRPYSLPPLHLVPPPFARATPRCHPPIQLYQFTTTMPAKKRCEFHNATEEGTHQCQAAALRIIGECAMCRGKFCGEHRMPEQHQCSNLQDCRQQAFERNKARLEGERTVTAKLATV</sequence>
<dbReference type="SUPFAM" id="SSF47661">
    <property type="entry name" value="t-snare proteins"/>
    <property type="match status" value="1"/>
</dbReference>
<evidence type="ECO:0000256" key="7">
    <source>
        <dbReference type="ARBA" id="ARBA00022989"/>
    </source>
</evidence>
<dbReference type="OrthoDB" id="10255013at2759"/>
<dbReference type="GO" id="GO:0006886">
    <property type="term" value="P:intracellular protein transport"/>
    <property type="evidence" value="ECO:0007669"/>
    <property type="project" value="TreeGrafter"/>
</dbReference>
<dbReference type="SMART" id="SM00397">
    <property type="entry name" value="t_SNARE"/>
    <property type="match status" value="1"/>
</dbReference>
<dbReference type="GeneID" id="59349512"/>
<dbReference type="EMBL" id="JACAZF010000009">
    <property type="protein sequence ID" value="KAF7295027.1"/>
    <property type="molecule type" value="Genomic_DNA"/>
</dbReference>
<evidence type="ECO:0000256" key="6">
    <source>
        <dbReference type="ARBA" id="ARBA00022833"/>
    </source>
</evidence>
<dbReference type="AlphaFoldDB" id="A0A8H6S9U9"/>
<dbReference type="SUPFAM" id="SSF118310">
    <property type="entry name" value="AN1-like Zinc finger"/>
    <property type="match status" value="1"/>
</dbReference>
<dbReference type="GO" id="GO:0006906">
    <property type="term" value="P:vesicle fusion"/>
    <property type="evidence" value="ECO:0007669"/>
    <property type="project" value="TreeGrafter"/>
</dbReference>
<dbReference type="Proteomes" id="UP000636479">
    <property type="component" value="Unassembled WGS sequence"/>
</dbReference>
<evidence type="ECO:0000259" key="11">
    <source>
        <dbReference type="PROSITE" id="PS50192"/>
    </source>
</evidence>
<dbReference type="CDD" id="cd15849">
    <property type="entry name" value="SNARE_Sso1"/>
    <property type="match status" value="1"/>
</dbReference>
<feature type="transmembrane region" description="Helical" evidence="10">
    <location>
        <begin position="338"/>
        <end position="358"/>
    </location>
</feature>
<keyword evidence="6" id="KW-0862">Zinc</keyword>
<dbReference type="InterPro" id="IPR006011">
    <property type="entry name" value="Syntaxin_N"/>
</dbReference>
<dbReference type="PANTHER" id="PTHR19957">
    <property type="entry name" value="SYNTAXIN"/>
    <property type="match status" value="1"/>
</dbReference>
<dbReference type="PROSITE" id="PS50192">
    <property type="entry name" value="T_SNARE"/>
    <property type="match status" value="1"/>
</dbReference>
<keyword evidence="12" id="KW-0808">Transferase</keyword>
<dbReference type="GO" id="GO:0008483">
    <property type="term" value="F:transaminase activity"/>
    <property type="evidence" value="ECO:0007669"/>
    <property type="project" value="UniProtKB-KW"/>
</dbReference>
<name>A0A8H6S9U9_9AGAR</name>
<comment type="subcellular location">
    <subcellularLocation>
        <location evidence="1">Membrane</location>
        <topology evidence="1">Single-pass type IV membrane protein</topology>
    </subcellularLocation>
</comment>
<feature type="domain" description="T-SNARE coiled-coil homology" evidence="11">
    <location>
        <begin position="263"/>
        <end position="325"/>
    </location>
</feature>
<dbReference type="GO" id="GO:0006887">
    <property type="term" value="P:exocytosis"/>
    <property type="evidence" value="ECO:0007669"/>
    <property type="project" value="TreeGrafter"/>
</dbReference>